<feature type="region of interest" description="Disordered" evidence="2">
    <location>
        <begin position="586"/>
        <end position="727"/>
    </location>
</feature>
<evidence type="ECO:0000313" key="4">
    <source>
        <dbReference type="EMBL" id="PAV83050.1"/>
    </source>
</evidence>
<dbReference type="OrthoDB" id="20507at2759"/>
<sequence>MLFLSSSLEFRYFHGKMNSKSLAAYGTEFEELEDPTKIGGLKKPTPIQEQIATDWKGRRRFHGAFTGGFSAGYFNTVGSRHGWVPQEYKSSKDEKFDGELRSRAEDFMDEEDLGEFGISARRIQQTDTFSAGTSKAGDKRRLAWEHEDPVASATGLSSALANIVKPVSNSIGYRMLRSMGWREGRGVGLATTKQTRERGGSSRSAEFDRKQAAKIAPGYNLAQEDVLIKHLQAEEGLHGLGYQGLRQTTVLDEKMGFVEAALKTKKNQKKGIRGQAFGVGAFEEEDESVYTQFDLSKYDFSLDVTGRGEKSEQVNKVDATFVETPKRQNARKFYLPPKLPPNFKPEHKPIRLDSGKMPEDLRKAMQVLSTDQRAKLLGEDRIVMAEALAKQQRQGTSTGERKKEGRKFQERIAFPNEPMKQQRFKEFLHYLKRGLPYPKPTDMTVWEWEAEKKDFEVQLTNEERALLPEVKSRSQPLARSSLAAPILELMANKFTKETGSSGQGARKDQDKMAAIKLGLFGEKTRSQFAWYPDSALAKRFNVPNPYPAGGLVGCPALQKSTKKEDIVNLGLPNTAIEMATRHHKAAHGYSQAERRHETANVKNEAFDEEEMTEGKENDKEKEEEIEAKMEEERPPEDVFAAIFGDLEVDSDSDQESSKKKKEPSRKRTPSSSSSASEKEDKLKKEIKNEPEEEEKSERPKEKVLTVMDMEDEYGPAPPISGDSTQQALTGFSLLKFLKQEMEARKTKKKRKKEKERDKDGKHRKKKSKKEKKSKHSKKHRKEKKDKDKKRRHSKKSSSDSESSKATSDDDSDSSQSSYEEA</sequence>
<dbReference type="GO" id="GO:0005634">
    <property type="term" value="C:nucleus"/>
    <property type="evidence" value="ECO:0007669"/>
    <property type="project" value="TreeGrafter"/>
</dbReference>
<evidence type="ECO:0000256" key="2">
    <source>
        <dbReference type="SAM" id="MobiDB-lite"/>
    </source>
</evidence>
<dbReference type="GO" id="GO:0003723">
    <property type="term" value="F:RNA binding"/>
    <property type="evidence" value="ECO:0007669"/>
    <property type="project" value="TreeGrafter"/>
</dbReference>
<feature type="region of interest" description="Disordered" evidence="2">
    <location>
        <begin position="739"/>
        <end position="821"/>
    </location>
</feature>
<name>A0A2A2LA42_9BILA</name>
<dbReference type="Pfam" id="PF07713">
    <property type="entry name" value="DUF1604"/>
    <property type="match status" value="1"/>
</dbReference>
<feature type="compositionally biased region" description="Basic residues" evidence="2">
    <location>
        <begin position="761"/>
        <end position="795"/>
    </location>
</feature>
<dbReference type="AlphaFoldDB" id="A0A2A2LA42"/>
<accession>A0A2A2LA42</accession>
<dbReference type="EMBL" id="LIAE01006998">
    <property type="protein sequence ID" value="PAV83050.1"/>
    <property type="molecule type" value="Genomic_DNA"/>
</dbReference>
<dbReference type="PANTHER" id="PTHR13384:SF19">
    <property type="entry name" value="G PATCH DOMAIN-CONTAINING PROTEIN 1"/>
    <property type="match status" value="1"/>
</dbReference>
<comment type="similarity">
    <text evidence="1">Belongs to the GPATCH1 family.</text>
</comment>
<feature type="compositionally biased region" description="Basic and acidic residues" evidence="2">
    <location>
        <begin position="612"/>
        <end position="636"/>
    </location>
</feature>
<proteinExistence type="inferred from homology"/>
<feature type="compositionally biased region" description="Basic residues" evidence="2">
    <location>
        <begin position="658"/>
        <end position="668"/>
    </location>
</feature>
<comment type="caution">
    <text evidence="4">The sequence shown here is derived from an EMBL/GenBank/DDBJ whole genome shotgun (WGS) entry which is preliminary data.</text>
</comment>
<dbReference type="Pfam" id="PF26093">
    <property type="entry name" value="HTH_TGH"/>
    <property type="match status" value="1"/>
</dbReference>
<protein>
    <recommendedName>
        <fullName evidence="3">G-patch domain-containing protein</fullName>
    </recommendedName>
</protein>
<dbReference type="GO" id="GO:0006397">
    <property type="term" value="P:mRNA processing"/>
    <property type="evidence" value="ECO:0007669"/>
    <property type="project" value="InterPro"/>
</dbReference>
<organism evidence="4 5">
    <name type="scientific">Diploscapter pachys</name>
    <dbReference type="NCBI Taxonomy" id="2018661"/>
    <lineage>
        <taxon>Eukaryota</taxon>
        <taxon>Metazoa</taxon>
        <taxon>Ecdysozoa</taxon>
        <taxon>Nematoda</taxon>
        <taxon>Chromadorea</taxon>
        <taxon>Rhabditida</taxon>
        <taxon>Rhabditina</taxon>
        <taxon>Rhabditomorpha</taxon>
        <taxon>Rhabditoidea</taxon>
        <taxon>Rhabditidae</taxon>
        <taxon>Diploscapter</taxon>
    </lineage>
</organism>
<gene>
    <name evidence="4" type="ORF">WR25_02584</name>
</gene>
<feature type="compositionally biased region" description="Basic and acidic residues" evidence="2">
    <location>
        <begin position="676"/>
        <end position="703"/>
    </location>
</feature>
<dbReference type="PANTHER" id="PTHR13384">
    <property type="entry name" value="G PATCH DOMAIN-CONTAINING PROTEIN 1"/>
    <property type="match status" value="1"/>
</dbReference>
<evidence type="ECO:0000313" key="5">
    <source>
        <dbReference type="Proteomes" id="UP000218231"/>
    </source>
</evidence>
<dbReference type="Proteomes" id="UP000218231">
    <property type="component" value="Unassembled WGS sequence"/>
</dbReference>
<evidence type="ECO:0000256" key="1">
    <source>
        <dbReference type="ARBA" id="ARBA00008600"/>
    </source>
</evidence>
<dbReference type="Pfam" id="PF01585">
    <property type="entry name" value="G-patch"/>
    <property type="match status" value="1"/>
</dbReference>
<dbReference type="InterPro" id="IPR000467">
    <property type="entry name" value="G_patch_dom"/>
</dbReference>
<dbReference type="PROSITE" id="PS50174">
    <property type="entry name" value="G_PATCH"/>
    <property type="match status" value="1"/>
</dbReference>
<evidence type="ECO:0000259" key="3">
    <source>
        <dbReference type="PROSITE" id="PS50174"/>
    </source>
</evidence>
<dbReference type="STRING" id="2018661.A0A2A2LA42"/>
<feature type="domain" description="G-patch" evidence="3">
    <location>
        <begin position="168"/>
        <end position="188"/>
    </location>
</feature>
<reference evidence="4 5" key="1">
    <citation type="journal article" date="2017" name="Curr. Biol.">
        <title>Genome architecture and evolution of a unichromosomal asexual nematode.</title>
        <authorList>
            <person name="Fradin H."/>
            <person name="Zegar C."/>
            <person name="Gutwein M."/>
            <person name="Lucas J."/>
            <person name="Kovtun M."/>
            <person name="Corcoran D."/>
            <person name="Baugh L.R."/>
            <person name="Kiontke K."/>
            <person name="Gunsalus K."/>
            <person name="Fitch D.H."/>
            <person name="Piano F."/>
        </authorList>
    </citation>
    <scope>NUCLEOTIDE SEQUENCE [LARGE SCALE GENOMIC DNA]</scope>
    <source>
        <strain evidence="4">PF1309</strain>
    </source>
</reference>
<keyword evidence="5" id="KW-1185">Reference proteome</keyword>
<dbReference type="InterPro" id="IPR011666">
    <property type="entry name" value="DUF1604"/>
</dbReference>